<name>A0A5B7ERQ1_PORTR</name>
<protein>
    <submittedName>
        <fullName evidence="1">Uncharacterized protein</fullName>
    </submittedName>
</protein>
<accession>A0A5B7ERQ1</accession>
<reference evidence="1 2" key="1">
    <citation type="submission" date="2019-05" db="EMBL/GenBank/DDBJ databases">
        <title>Another draft genome of Portunus trituberculatus and its Hox gene families provides insights of decapod evolution.</title>
        <authorList>
            <person name="Jeong J.-H."/>
            <person name="Song I."/>
            <person name="Kim S."/>
            <person name="Choi T."/>
            <person name="Kim D."/>
            <person name="Ryu S."/>
            <person name="Kim W."/>
        </authorList>
    </citation>
    <scope>NUCLEOTIDE SEQUENCE [LARGE SCALE GENOMIC DNA]</scope>
    <source>
        <tissue evidence="1">Muscle</tissue>
    </source>
</reference>
<organism evidence="1 2">
    <name type="scientific">Portunus trituberculatus</name>
    <name type="common">Swimming crab</name>
    <name type="synonym">Neptunus trituberculatus</name>
    <dbReference type="NCBI Taxonomy" id="210409"/>
    <lineage>
        <taxon>Eukaryota</taxon>
        <taxon>Metazoa</taxon>
        <taxon>Ecdysozoa</taxon>
        <taxon>Arthropoda</taxon>
        <taxon>Crustacea</taxon>
        <taxon>Multicrustacea</taxon>
        <taxon>Malacostraca</taxon>
        <taxon>Eumalacostraca</taxon>
        <taxon>Eucarida</taxon>
        <taxon>Decapoda</taxon>
        <taxon>Pleocyemata</taxon>
        <taxon>Brachyura</taxon>
        <taxon>Eubrachyura</taxon>
        <taxon>Portunoidea</taxon>
        <taxon>Portunidae</taxon>
        <taxon>Portuninae</taxon>
        <taxon>Portunus</taxon>
    </lineage>
</organism>
<comment type="caution">
    <text evidence="1">The sequence shown here is derived from an EMBL/GenBank/DDBJ whole genome shotgun (WGS) entry which is preliminary data.</text>
</comment>
<sequence length="81" mass="9203">MQQSRVIRSFVLALNPPRLHLRPSKVSPIHQSYFELLFVLVLIPVSISPSTSSSTSPHYLGVHNIKHFISIPFTILKELLQ</sequence>
<proteinExistence type="predicted"/>
<dbReference type="Proteomes" id="UP000324222">
    <property type="component" value="Unassembled WGS sequence"/>
</dbReference>
<dbReference type="AlphaFoldDB" id="A0A5B7ERQ1"/>
<gene>
    <name evidence="1" type="ORF">E2C01_030299</name>
</gene>
<evidence type="ECO:0000313" key="2">
    <source>
        <dbReference type="Proteomes" id="UP000324222"/>
    </source>
</evidence>
<keyword evidence="2" id="KW-1185">Reference proteome</keyword>
<evidence type="ECO:0000313" key="1">
    <source>
        <dbReference type="EMBL" id="MPC36832.1"/>
    </source>
</evidence>
<dbReference type="EMBL" id="VSRR010003617">
    <property type="protein sequence ID" value="MPC36832.1"/>
    <property type="molecule type" value="Genomic_DNA"/>
</dbReference>